<dbReference type="RefSeq" id="WP_215863435.1">
    <property type="nucleotide sequence ID" value="NZ_JABELD010000045.1"/>
</dbReference>
<evidence type="ECO:0000313" key="1">
    <source>
        <dbReference type="EMBL" id="MBU2738451.1"/>
    </source>
</evidence>
<dbReference type="Proteomes" id="UP001197028">
    <property type="component" value="Unassembled WGS sequence"/>
</dbReference>
<organism evidence="1 2">
    <name type="scientific">Acidithiobacillus concretivorus</name>
    <dbReference type="NCBI Taxonomy" id="3063952"/>
    <lineage>
        <taxon>Bacteria</taxon>
        <taxon>Pseudomonadati</taxon>
        <taxon>Pseudomonadota</taxon>
        <taxon>Acidithiobacillia</taxon>
        <taxon>Acidithiobacillales</taxon>
        <taxon>Acidithiobacillaceae</taxon>
        <taxon>Acidithiobacillus</taxon>
    </lineage>
</organism>
<keyword evidence="2" id="KW-1185">Reference proteome</keyword>
<protein>
    <submittedName>
        <fullName evidence="1">DUF1515 family protein</fullName>
    </submittedName>
</protein>
<sequence>MAEEIGNLILEHLKRFQVGQARIERKLEEVVTRLGSLEVSVASVRRDIVHNKENTATISVCVDRLSERIDRIERRLELS</sequence>
<proteinExistence type="predicted"/>
<gene>
    <name evidence="1" type="ORF">HJG40_06535</name>
</gene>
<comment type="caution">
    <text evidence="1">The sequence shown here is derived from an EMBL/GenBank/DDBJ whole genome shotgun (WGS) entry which is preliminary data.</text>
</comment>
<accession>A0ABS5ZPC1</accession>
<evidence type="ECO:0000313" key="2">
    <source>
        <dbReference type="Proteomes" id="UP001197028"/>
    </source>
</evidence>
<dbReference type="EMBL" id="JABELD010000045">
    <property type="protein sequence ID" value="MBU2738451.1"/>
    <property type="molecule type" value="Genomic_DNA"/>
</dbReference>
<name>A0ABS5ZPC1_9PROT</name>
<reference evidence="1 2" key="1">
    <citation type="journal article" date="2021" name="ISME J.">
        <title>Genomic evolution of the class Acidithiobacillia: deep-branching Proteobacteria living in extreme acidic conditions.</title>
        <authorList>
            <person name="Moya-Beltran A."/>
            <person name="Beard S."/>
            <person name="Rojas-Villalobos C."/>
            <person name="Issotta F."/>
            <person name="Gallardo Y."/>
            <person name="Ulloa R."/>
            <person name="Giaveno A."/>
            <person name="Degli Esposti M."/>
            <person name="Johnson D.B."/>
            <person name="Quatrini R."/>
        </authorList>
    </citation>
    <scope>NUCLEOTIDE SEQUENCE [LARGE SCALE GENOMIC DNA]</scope>
    <source>
        <strain evidence="1 2">ATCC 19703</strain>
    </source>
</reference>